<evidence type="ECO:0000313" key="2">
    <source>
        <dbReference type="EMBL" id="SHG09491.1"/>
    </source>
</evidence>
<name>A0A1M5H0F6_9BACT</name>
<evidence type="ECO:0000256" key="1">
    <source>
        <dbReference type="SAM" id="Phobius"/>
    </source>
</evidence>
<keyword evidence="1" id="KW-0472">Membrane</keyword>
<feature type="transmembrane region" description="Helical" evidence="1">
    <location>
        <begin position="91"/>
        <end position="110"/>
    </location>
</feature>
<reference evidence="3" key="1">
    <citation type="submission" date="2016-11" db="EMBL/GenBank/DDBJ databases">
        <authorList>
            <person name="Varghese N."/>
            <person name="Submissions S."/>
        </authorList>
    </citation>
    <scope>NUCLEOTIDE SEQUENCE [LARGE SCALE GENOMIC DNA]</scope>
    <source>
        <strain evidence="3">DSM 27370</strain>
    </source>
</reference>
<sequence>MIITYKMQLSFLDQEEINTSSSCPKCGCNKWIVKTEEGKISILLGSTTILKVSVLCADCQKRIPKLRWTLEVAEIVARKKSEYKPSFRKRYGFILFLIFLFVIIIGYATLTTVIDHRTVMKNASENFAKCYDNEKQALWYNDLKAGDFILCNKQYTDDLQVYEIYNIGTDTITLKAYQQYIPLEKVTEIEDLNKVRLGQGTATEYLVKTKYFRRGILEEVSDDVGGPNNYYIKQIKKNK</sequence>
<evidence type="ECO:0000313" key="3">
    <source>
        <dbReference type="Proteomes" id="UP000184480"/>
    </source>
</evidence>
<dbReference type="AlphaFoldDB" id="A0A1M5H0F6"/>
<dbReference type="RefSeq" id="WP_062183265.1">
    <property type="nucleotide sequence ID" value="NZ_BBXL01000020.1"/>
</dbReference>
<proteinExistence type="predicted"/>
<accession>A0A1M5H0F6</accession>
<dbReference type="STRING" id="1346286.SAMN05444362_11545"/>
<dbReference type="Proteomes" id="UP000184480">
    <property type="component" value="Unassembled WGS sequence"/>
</dbReference>
<dbReference type="EMBL" id="FQUC01000015">
    <property type="protein sequence ID" value="SHG09491.1"/>
    <property type="molecule type" value="Genomic_DNA"/>
</dbReference>
<organism evidence="2 3">
    <name type="scientific">Dysgonomonas macrotermitis</name>
    <dbReference type="NCBI Taxonomy" id="1346286"/>
    <lineage>
        <taxon>Bacteria</taxon>
        <taxon>Pseudomonadati</taxon>
        <taxon>Bacteroidota</taxon>
        <taxon>Bacteroidia</taxon>
        <taxon>Bacteroidales</taxon>
        <taxon>Dysgonomonadaceae</taxon>
        <taxon>Dysgonomonas</taxon>
    </lineage>
</organism>
<keyword evidence="1" id="KW-1133">Transmembrane helix</keyword>
<protein>
    <submittedName>
        <fullName evidence="2">Uncharacterized protein</fullName>
    </submittedName>
</protein>
<keyword evidence="1" id="KW-0812">Transmembrane</keyword>
<dbReference type="OrthoDB" id="995904at2"/>
<gene>
    <name evidence="2" type="ORF">SAMN05444362_11545</name>
</gene>
<keyword evidence="3" id="KW-1185">Reference proteome</keyword>